<keyword evidence="2" id="KW-0732">Signal</keyword>
<gene>
    <name evidence="4" type="ORF">NW768_008915</name>
</gene>
<evidence type="ECO:0000256" key="2">
    <source>
        <dbReference type="SAM" id="SignalP"/>
    </source>
</evidence>
<protein>
    <recommendedName>
        <fullName evidence="3">DUF7029 domain-containing protein</fullName>
    </recommendedName>
</protein>
<proteinExistence type="predicted"/>
<reference evidence="4" key="1">
    <citation type="submission" date="2022-09" db="EMBL/GenBank/DDBJ databases">
        <title>Fusarium specimens isolated from Avocado Roots.</title>
        <authorList>
            <person name="Stajich J."/>
            <person name="Roper C."/>
            <person name="Heimlech-Rivalta G."/>
        </authorList>
    </citation>
    <scope>NUCLEOTIDE SEQUENCE</scope>
    <source>
        <strain evidence="4">CF00095</strain>
    </source>
</reference>
<dbReference type="Proteomes" id="UP001152024">
    <property type="component" value="Unassembled WGS sequence"/>
</dbReference>
<comment type="caution">
    <text evidence="4">The sequence shown here is derived from an EMBL/GenBank/DDBJ whole genome shotgun (WGS) entry which is preliminary data.</text>
</comment>
<feature type="signal peptide" evidence="2">
    <location>
        <begin position="1"/>
        <end position="25"/>
    </location>
</feature>
<organism evidence="4 5">
    <name type="scientific">Fusarium equiseti</name>
    <name type="common">Fusarium scirpi</name>
    <dbReference type="NCBI Taxonomy" id="61235"/>
    <lineage>
        <taxon>Eukaryota</taxon>
        <taxon>Fungi</taxon>
        <taxon>Dikarya</taxon>
        <taxon>Ascomycota</taxon>
        <taxon>Pezizomycotina</taxon>
        <taxon>Sordariomycetes</taxon>
        <taxon>Hypocreomycetidae</taxon>
        <taxon>Hypocreales</taxon>
        <taxon>Nectriaceae</taxon>
        <taxon>Fusarium</taxon>
        <taxon>Fusarium incarnatum-equiseti species complex</taxon>
    </lineage>
</organism>
<evidence type="ECO:0000259" key="3">
    <source>
        <dbReference type="Pfam" id="PF22974"/>
    </source>
</evidence>
<dbReference type="InterPro" id="IPR054293">
    <property type="entry name" value="DUF7029"/>
</dbReference>
<feature type="chain" id="PRO_5046538315" description="DUF7029 domain-containing protein" evidence="2">
    <location>
        <begin position="26"/>
        <end position="222"/>
    </location>
</feature>
<feature type="region of interest" description="Disordered" evidence="1">
    <location>
        <begin position="36"/>
        <end position="59"/>
    </location>
</feature>
<evidence type="ECO:0000313" key="4">
    <source>
        <dbReference type="EMBL" id="KAJ4125299.1"/>
    </source>
</evidence>
<sequence length="222" mass="24525">MALCQSLRPFLLLLLFFLFISTSFAAPGVNIPHLDRRDDDPDAASSSDNSTALEPVVPPEVDPKDFLSIFQLDTHVMLAWAGSPGSEPGTKRMRKRDEAIFSQANFTFQYPVIPLDHSSFVSSVTCTKGVLSGVISNTAAYNYARSQWKGKKKIVFITSTEGCGEDLANDLFLSKSITFSDDTKTFTVQGSSTEYADVYERFTLQWGSLGTLNVRRALDKRA</sequence>
<keyword evidence="5" id="KW-1185">Reference proteome</keyword>
<evidence type="ECO:0000256" key="1">
    <source>
        <dbReference type="SAM" id="MobiDB-lite"/>
    </source>
</evidence>
<evidence type="ECO:0000313" key="5">
    <source>
        <dbReference type="Proteomes" id="UP001152024"/>
    </source>
</evidence>
<feature type="non-terminal residue" evidence="4">
    <location>
        <position position="222"/>
    </location>
</feature>
<dbReference type="EMBL" id="JAOQBH010000014">
    <property type="protein sequence ID" value="KAJ4125299.1"/>
    <property type="molecule type" value="Genomic_DNA"/>
</dbReference>
<feature type="domain" description="DUF7029" evidence="3">
    <location>
        <begin position="107"/>
        <end position="202"/>
    </location>
</feature>
<accession>A0ABQ8R3H9</accession>
<dbReference type="Pfam" id="PF22974">
    <property type="entry name" value="DUF7029"/>
    <property type="match status" value="1"/>
</dbReference>
<name>A0ABQ8R3H9_FUSEQ</name>